<evidence type="ECO:0000313" key="2">
    <source>
        <dbReference type="Proteomes" id="UP001324270"/>
    </source>
</evidence>
<reference evidence="1 2" key="1">
    <citation type="submission" date="2023-12" db="EMBL/GenBank/DDBJ databases">
        <title>Genomic sequences of Capnocytophaga and Parvimonas strains.</title>
        <authorList>
            <person name="Watt R.M."/>
            <person name="Wang M."/>
            <person name="Yang T."/>
            <person name="Tong W.M."/>
        </authorList>
    </citation>
    <scope>NUCLEOTIDE SEQUENCE [LARGE SCALE GENOMIC DNA]</scope>
    <source>
        <strain evidence="1 2">CCUG 13156</strain>
    </source>
</reference>
<proteinExistence type="predicted"/>
<dbReference type="EMBL" id="JAYKBV010000035">
    <property type="protein sequence ID" value="MEB3041854.1"/>
    <property type="molecule type" value="Genomic_DNA"/>
</dbReference>
<comment type="caution">
    <text evidence="1">The sequence shown here is derived from an EMBL/GenBank/DDBJ whole genome shotgun (WGS) entry which is preliminary data.</text>
</comment>
<protein>
    <submittedName>
        <fullName evidence="1">Uncharacterized protein</fullName>
    </submittedName>
</protein>
<sequence>MTDEEIARFFDDEEWHDTKAKQKYLDIFKKEMKGDTNADFHINKDTNDIYLKTNQKKIWINTGDKLE</sequence>
<keyword evidence="2" id="KW-1185">Reference proteome</keyword>
<name>A0ABU5YD15_9FLAO</name>
<dbReference type="Proteomes" id="UP001324270">
    <property type="component" value="Unassembled WGS sequence"/>
</dbReference>
<accession>A0ABU5YD15</accession>
<gene>
    <name evidence="1" type="ORF">VJJ49_14310</name>
</gene>
<dbReference type="RefSeq" id="WP_323980321.1">
    <property type="nucleotide sequence ID" value="NZ_JAYKBV010000035.1"/>
</dbReference>
<evidence type="ECO:0000313" key="1">
    <source>
        <dbReference type="EMBL" id="MEB3041854.1"/>
    </source>
</evidence>
<organism evidence="1 2">
    <name type="scientific">Capnocytophaga gingivalis</name>
    <dbReference type="NCBI Taxonomy" id="1017"/>
    <lineage>
        <taxon>Bacteria</taxon>
        <taxon>Pseudomonadati</taxon>
        <taxon>Bacteroidota</taxon>
        <taxon>Flavobacteriia</taxon>
        <taxon>Flavobacteriales</taxon>
        <taxon>Flavobacteriaceae</taxon>
        <taxon>Capnocytophaga</taxon>
    </lineage>
</organism>